<keyword evidence="2" id="KW-1185">Reference proteome</keyword>
<protein>
    <submittedName>
        <fullName evidence="1">Uncharacterized protein</fullName>
    </submittedName>
</protein>
<evidence type="ECO:0000313" key="2">
    <source>
        <dbReference type="Proteomes" id="UP000680158"/>
    </source>
</evidence>
<evidence type="ECO:0000313" key="1">
    <source>
        <dbReference type="EMBL" id="MBR7746071.1"/>
    </source>
</evidence>
<dbReference type="RefSeq" id="WP_212683447.1">
    <property type="nucleotide sequence ID" value="NZ_JAGSPM010000003.1"/>
</dbReference>
<organism evidence="1 2">
    <name type="scientific">Undibacterium baiyunense</name>
    <dbReference type="NCBI Taxonomy" id="2828731"/>
    <lineage>
        <taxon>Bacteria</taxon>
        <taxon>Pseudomonadati</taxon>
        <taxon>Pseudomonadota</taxon>
        <taxon>Betaproteobacteria</taxon>
        <taxon>Burkholderiales</taxon>
        <taxon>Oxalobacteraceae</taxon>
        <taxon>Undibacterium</taxon>
    </lineage>
</organism>
<comment type="caution">
    <text evidence="1">The sequence shown here is derived from an EMBL/GenBank/DDBJ whole genome shotgun (WGS) entry which is preliminary data.</text>
</comment>
<reference evidence="1 2" key="1">
    <citation type="submission" date="2021-04" db="EMBL/GenBank/DDBJ databases">
        <title>novel species isolated from subtropical streams in China.</title>
        <authorList>
            <person name="Lu H."/>
        </authorList>
    </citation>
    <scope>NUCLEOTIDE SEQUENCE [LARGE SCALE GENOMIC DNA]</scope>
    <source>
        <strain evidence="1 2">BYS107W</strain>
    </source>
</reference>
<proteinExistence type="predicted"/>
<sequence length="196" mass="22149">MQGVFTIPDAWSGGSIELLILIHDSSKNIRVKISNALWQFPFIDGPYTSNHIEPELQVKKSANDTEARFGIAELNDGKKFAFGTSVIEDEDGVWLYAGIPMGSLAQFFPVGGYPFESSDHQTWQPQVHEWFVSLAKHLHESLPYERGVIGWLTSSEVDEIDDQIIPDERYSTYLLWGKNGLEIFEVNTNNSPMKIN</sequence>
<name>A0A941DDL2_9BURK</name>
<gene>
    <name evidence="1" type="ORF">KDM92_05720</name>
</gene>
<dbReference type="AlphaFoldDB" id="A0A941DDL2"/>
<dbReference type="EMBL" id="JAGSPM010000003">
    <property type="protein sequence ID" value="MBR7746071.1"/>
    <property type="molecule type" value="Genomic_DNA"/>
</dbReference>
<dbReference type="Proteomes" id="UP000680158">
    <property type="component" value="Unassembled WGS sequence"/>
</dbReference>
<accession>A0A941DDL2</accession>